<dbReference type="STRING" id="640132.Srot_0143"/>
<gene>
    <name evidence="7" type="ordered locus">Srot_0143</name>
</gene>
<keyword evidence="4" id="KW-1015">Disulfide bond</keyword>
<evidence type="ECO:0000256" key="1">
    <source>
        <dbReference type="ARBA" id="ARBA00007534"/>
    </source>
</evidence>
<keyword evidence="2" id="KW-0719">Serine esterase</keyword>
<feature type="region of interest" description="Disordered" evidence="5">
    <location>
        <begin position="194"/>
        <end position="213"/>
    </location>
</feature>
<name>D6ZA90_SEGRD</name>
<sequence>MEHSRIPRKSTALAAALFCGAGLAVLAPHAAQAHADACPDVEVAFARGTNEPPGLGYMGEYFVDGLRERLPGKAIDAYAVDYPAVLSPESLGDGGNDLSQHVQNVARSCPSTKIVLGGFSQGAGVVDLVTVSPLPTQSINLPILGEVSLADTGFDQPLPTNVFPHIAAVAVFGNPVKHVYDGVLPMPDGLRSRTDDECADGDPVCHLPGPDDLSNFHNHDSYIDRGLTDKAADFVVQHLGLRPNPPKTPTTSSSPDDDAFRPIQTPPPSDDDEEDGDN</sequence>
<protein>
    <submittedName>
        <fullName evidence="7">Cutinase</fullName>
    </submittedName>
</protein>
<dbReference type="InterPro" id="IPR029058">
    <property type="entry name" value="AB_hydrolase_fold"/>
</dbReference>
<evidence type="ECO:0000256" key="2">
    <source>
        <dbReference type="ARBA" id="ARBA00022487"/>
    </source>
</evidence>
<dbReference type="RefSeq" id="WP_013137088.1">
    <property type="nucleotide sequence ID" value="NC_014168.1"/>
</dbReference>
<comment type="similarity">
    <text evidence="1">Belongs to the cutinase family.</text>
</comment>
<feature type="chain" id="PRO_5039679833" evidence="6">
    <location>
        <begin position="36"/>
        <end position="278"/>
    </location>
</feature>
<reference evidence="7 8" key="1">
    <citation type="journal article" date="2010" name="Stand. Genomic Sci.">
        <title>Complete genome sequence of Segniliparus rotundus type strain (CDC 1076).</title>
        <authorList>
            <person name="Sikorski J."/>
            <person name="Lapidus A."/>
            <person name="Copeland A."/>
            <person name="Misra M."/>
            <person name="Glavina Del Rio T."/>
            <person name="Nolan M."/>
            <person name="Lucas S."/>
            <person name="Chen F."/>
            <person name="Tice H."/>
            <person name="Cheng J.F."/>
            <person name="Jando M."/>
            <person name="Schneider S."/>
            <person name="Bruce D."/>
            <person name="Goodwin L."/>
            <person name="Pitluck S."/>
            <person name="Liolios K."/>
            <person name="Mikhailova N."/>
            <person name="Pati A."/>
            <person name="Ivanova N."/>
            <person name="Mavromatis K."/>
            <person name="Chen A."/>
            <person name="Palaniappan K."/>
            <person name="Chertkov O."/>
            <person name="Land M."/>
            <person name="Hauser L."/>
            <person name="Chang Y.J."/>
            <person name="Jeffries C.D."/>
            <person name="Brettin T."/>
            <person name="Detter J.C."/>
            <person name="Han C."/>
            <person name="Rohde M."/>
            <person name="Goker M."/>
            <person name="Bristow J."/>
            <person name="Eisen J.A."/>
            <person name="Markowitz V."/>
            <person name="Hugenholtz P."/>
            <person name="Kyrpides N.C."/>
            <person name="Klenk H.P."/>
        </authorList>
    </citation>
    <scope>NUCLEOTIDE SEQUENCE [LARGE SCALE GENOMIC DNA]</scope>
    <source>
        <strain evidence="8">ATCC BAA-972 / CDC 1076 / CIP 108378 / DSM 44985 / JCM 13578</strain>
    </source>
</reference>
<keyword evidence="6" id="KW-0732">Signal</keyword>
<evidence type="ECO:0000256" key="5">
    <source>
        <dbReference type="SAM" id="MobiDB-lite"/>
    </source>
</evidence>
<evidence type="ECO:0000256" key="3">
    <source>
        <dbReference type="ARBA" id="ARBA00022801"/>
    </source>
</evidence>
<dbReference type="InterPro" id="IPR000675">
    <property type="entry name" value="Cutinase/axe"/>
</dbReference>
<feature type="signal peptide" evidence="6">
    <location>
        <begin position="1"/>
        <end position="35"/>
    </location>
</feature>
<dbReference type="eggNOG" id="ENOG5030PZC">
    <property type="taxonomic scope" value="Bacteria"/>
</dbReference>
<evidence type="ECO:0000313" key="8">
    <source>
        <dbReference type="Proteomes" id="UP000002247"/>
    </source>
</evidence>
<accession>D6ZA90</accession>
<evidence type="ECO:0000256" key="6">
    <source>
        <dbReference type="SAM" id="SignalP"/>
    </source>
</evidence>
<dbReference type="ESTHER" id="segrd-d6za90">
    <property type="family name" value="Cutinase"/>
</dbReference>
<keyword evidence="8" id="KW-1185">Reference proteome</keyword>
<proteinExistence type="inferred from homology"/>
<dbReference type="OrthoDB" id="3690529at2"/>
<dbReference type="HOGENOM" id="CLU_040058_3_0_11"/>
<dbReference type="PANTHER" id="PTHR33630">
    <property type="entry name" value="CUTINASE RV1984C-RELATED-RELATED"/>
    <property type="match status" value="1"/>
</dbReference>
<dbReference type="GO" id="GO:0052689">
    <property type="term" value="F:carboxylic ester hydrolase activity"/>
    <property type="evidence" value="ECO:0007669"/>
    <property type="project" value="UniProtKB-KW"/>
</dbReference>
<dbReference type="KEGG" id="srt:Srot_0143"/>
<dbReference type="Gene3D" id="3.40.50.1820">
    <property type="entry name" value="alpha/beta hydrolase"/>
    <property type="match status" value="1"/>
</dbReference>
<feature type="compositionally biased region" description="Acidic residues" evidence="5">
    <location>
        <begin position="269"/>
        <end position="278"/>
    </location>
</feature>
<dbReference type="EMBL" id="CP001958">
    <property type="protein sequence ID" value="ADG96632.1"/>
    <property type="molecule type" value="Genomic_DNA"/>
</dbReference>
<organism evidence="7 8">
    <name type="scientific">Segniliparus rotundus (strain ATCC BAA-972 / CDC 1076 / CIP 108378 / DSM 44985 / JCM 13578)</name>
    <dbReference type="NCBI Taxonomy" id="640132"/>
    <lineage>
        <taxon>Bacteria</taxon>
        <taxon>Bacillati</taxon>
        <taxon>Actinomycetota</taxon>
        <taxon>Actinomycetes</taxon>
        <taxon>Mycobacteriales</taxon>
        <taxon>Segniliparaceae</taxon>
        <taxon>Segniliparus</taxon>
    </lineage>
</organism>
<dbReference type="SUPFAM" id="SSF53474">
    <property type="entry name" value="alpha/beta-Hydrolases"/>
    <property type="match status" value="1"/>
</dbReference>
<dbReference type="Proteomes" id="UP000002247">
    <property type="component" value="Chromosome"/>
</dbReference>
<keyword evidence="3" id="KW-0378">Hydrolase</keyword>
<evidence type="ECO:0000256" key="4">
    <source>
        <dbReference type="ARBA" id="ARBA00023157"/>
    </source>
</evidence>
<feature type="region of interest" description="Disordered" evidence="5">
    <location>
        <begin position="239"/>
        <end position="278"/>
    </location>
</feature>
<dbReference type="SMART" id="SM01110">
    <property type="entry name" value="Cutinase"/>
    <property type="match status" value="1"/>
</dbReference>
<dbReference type="AlphaFoldDB" id="D6ZA90"/>
<dbReference type="Pfam" id="PF01083">
    <property type="entry name" value="Cutinase"/>
    <property type="match status" value="1"/>
</dbReference>
<dbReference type="PANTHER" id="PTHR33630:SF9">
    <property type="entry name" value="CUTINASE 4"/>
    <property type="match status" value="1"/>
</dbReference>
<evidence type="ECO:0000313" key="7">
    <source>
        <dbReference type="EMBL" id="ADG96632.1"/>
    </source>
</evidence>